<keyword evidence="2" id="KW-1185">Reference proteome</keyword>
<comment type="caution">
    <text evidence="1">The sequence shown here is derived from an EMBL/GenBank/DDBJ whole genome shotgun (WGS) entry which is preliminary data.</text>
</comment>
<proteinExistence type="predicted"/>
<accession>A0AC61QJB4</accession>
<evidence type="ECO:0000313" key="2">
    <source>
        <dbReference type="Proteomes" id="UP000294588"/>
    </source>
</evidence>
<protein>
    <submittedName>
        <fullName evidence="1">ABC transporter substrate-binding protein</fullName>
    </submittedName>
</protein>
<organism evidence="1 2">
    <name type="scientific">Candidatus Syntrophosphaera thermopropionivorans</name>
    <dbReference type="NCBI Taxonomy" id="2593015"/>
    <lineage>
        <taxon>Bacteria</taxon>
        <taxon>Pseudomonadati</taxon>
        <taxon>Candidatus Cloacimonadota</taxon>
        <taxon>Candidatus Cloacimonadia</taxon>
        <taxon>Candidatus Cloacimonadales</taxon>
        <taxon>Candidatus Cloacimonadaceae</taxon>
        <taxon>Candidatus Syntrophosphaera</taxon>
    </lineage>
</organism>
<evidence type="ECO:0000313" key="1">
    <source>
        <dbReference type="EMBL" id="TDF73153.1"/>
    </source>
</evidence>
<name>A0AC61QJB4_9BACT</name>
<gene>
    <name evidence="1" type="ORF">E0946_03825</name>
</gene>
<dbReference type="EMBL" id="SMOG01000008">
    <property type="protein sequence ID" value="TDF73153.1"/>
    <property type="molecule type" value="Genomic_DNA"/>
</dbReference>
<reference evidence="1" key="1">
    <citation type="submission" date="2019-03" db="EMBL/GenBank/DDBJ databases">
        <title>Candidatus Syntrophosphaera thermopropionivorans: a novel player in syntrophic propionate oxidation during anaerobic digestion.</title>
        <authorList>
            <person name="Dyksma S."/>
        </authorList>
    </citation>
    <scope>NUCLEOTIDE SEQUENCE</scope>
    <source>
        <strain evidence="1">W5</strain>
    </source>
</reference>
<sequence length="334" mass="38045">MKRQLMILTVITAILLFGVIACKKKAKPETTLRKVRVVLDWTPNTNHSGLYVAQGLGYYKEKGLEVEILQPGENTVEKIIASDQAEFGVSYQESVTIARSENIPVKSIAAIIQHNTSGFASLKSANIISPKDFEGKRYGSSGWPSELEILRQVMESYDADYKKVQIVYGITDFFSTIGRDADFEWIYYGWDGVQAKLRGIELNYIPVRDLDPVFDFYTPVLIANDQLLNSDPELVRDFLEATSKGYEYCVQNPESAAEIFWKAVPELDKNLVKASLNYLKTEFISDASQWGLQDFSVWQRFADWMYQKHIIQKSLKAQELFTNEFLPDATHTKS</sequence>
<dbReference type="Proteomes" id="UP000294588">
    <property type="component" value="Unassembled WGS sequence"/>
</dbReference>